<feature type="region of interest" description="Disordered" evidence="1">
    <location>
        <begin position="1"/>
        <end position="41"/>
    </location>
</feature>
<sequence>MQKRYPGRPMDRRGPQNWQERNERAYRDAGERDVPNYDESLLPEDEYESAYRFEFERTDPEDWGREWGREWGGRADCVPRAPGRRAYGADRYDGRQYLPSFGGPSIERSVPRWRRGPKGYTRSDERIREDVCERLAGALGIDVSDVSVTVQDGRVELDGTVPVRWMRHGIEDIADSCMYVRDIENRVKVRRAEDDNRPQVLRPDQRTVTLTLQPRRQEPDDAPSGRKPRR</sequence>
<dbReference type="Gene3D" id="3.30.1340.30">
    <property type="match status" value="1"/>
</dbReference>
<evidence type="ECO:0000259" key="2">
    <source>
        <dbReference type="PROSITE" id="PS50914"/>
    </source>
</evidence>
<evidence type="ECO:0000256" key="1">
    <source>
        <dbReference type="SAM" id="MobiDB-lite"/>
    </source>
</evidence>
<accession>A0A106QBI9</accession>
<dbReference type="Proteomes" id="UP000060630">
    <property type="component" value="Unassembled WGS sequence"/>
</dbReference>
<dbReference type="EMBL" id="LPHD01000061">
    <property type="protein sequence ID" value="KWA82989.1"/>
    <property type="molecule type" value="Genomic_DNA"/>
</dbReference>
<protein>
    <recommendedName>
        <fullName evidence="2">BON domain-containing protein</fullName>
    </recommendedName>
</protein>
<proteinExistence type="predicted"/>
<name>A0A106QBI9_9BURK</name>
<comment type="caution">
    <text evidence="3">The sequence shown here is derived from an EMBL/GenBank/DDBJ whole genome shotgun (WGS) entry which is preliminary data.</text>
</comment>
<gene>
    <name evidence="3" type="ORF">WL29_25500</name>
</gene>
<dbReference type="AlphaFoldDB" id="A0A106QBI9"/>
<reference evidence="3 4" key="1">
    <citation type="submission" date="2015-11" db="EMBL/GenBank/DDBJ databases">
        <title>Expanding the genomic diversity of Burkholderia species for the development of highly accurate diagnostics.</title>
        <authorList>
            <person name="Sahl J."/>
            <person name="Keim P."/>
            <person name="Wagner D."/>
        </authorList>
    </citation>
    <scope>NUCLEOTIDE SEQUENCE [LARGE SCALE GENOMIC DNA]</scope>
    <source>
        <strain evidence="3 4">MSMB2087WGS</strain>
    </source>
</reference>
<dbReference type="RefSeq" id="WP_060192800.1">
    <property type="nucleotide sequence ID" value="NZ_LPHD01000061.1"/>
</dbReference>
<dbReference type="PROSITE" id="PS50914">
    <property type="entry name" value="BON"/>
    <property type="match status" value="1"/>
</dbReference>
<feature type="compositionally biased region" description="Basic and acidic residues" evidence="1">
    <location>
        <begin position="9"/>
        <end position="35"/>
    </location>
</feature>
<evidence type="ECO:0000313" key="3">
    <source>
        <dbReference type="EMBL" id="KWA82989.1"/>
    </source>
</evidence>
<feature type="domain" description="BON" evidence="2">
    <location>
        <begin position="123"/>
        <end position="191"/>
    </location>
</feature>
<dbReference type="InterPro" id="IPR007055">
    <property type="entry name" value="BON_dom"/>
</dbReference>
<feature type="region of interest" description="Disordered" evidence="1">
    <location>
        <begin position="194"/>
        <end position="230"/>
    </location>
</feature>
<organism evidence="3 4">
    <name type="scientific">Burkholderia ubonensis</name>
    <dbReference type="NCBI Taxonomy" id="101571"/>
    <lineage>
        <taxon>Bacteria</taxon>
        <taxon>Pseudomonadati</taxon>
        <taxon>Pseudomonadota</taxon>
        <taxon>Betaproteobacteria</taxon>
        <taxon>Burkholderiales</taxon>
        <taxon>Burkholderiaceae</taxon>
        <taxon>Burkholderia</taxon>
        <taxon>Burkholderia cepacia complex</taxon>
    </lineage>
</organism>
<evidence type="ECO:0000313" key="4">
    <source>
        <dbReference type="Proteomes" id="UP000060630"/>
    </source>
</evidence>
<dbReference type="Pfam" id="PF04972">
    <property type="entry name" value="BON"/>
    <property type="match status" value="1"/>
</dbReference>